<dbReference type="eggNOG" id="COG2197">
    <property type="taxonomic scope" value="Bacteria"/>
</dbReference>
<reference evidence="5" key="1">
    <citation type="submission" date="2009-01" db="EMBL/GenBank/DDBJ databases">
        <title>Complete sequence of chromosome Cyanothece sp. PCC 7425.</title>
        <authorList>
            <consortium name="US DOE Joint Genome Institute"/>
            <person name="Lucas S."/>
            <person name="Copeland A."/>
            <person name="Lapidus A."/>
            <person name="Glavina del Rio T."/>
            <person name="Dalin E."/>
            <person name="Tice H."/>
            <person name="Bruce D."/>
            <person name="Goodwin L."/>
            <person name="Pitluck S."/>
            <person name="Sims D."/>
            <person name="Meineke L."/>
            <person name="Brettin T."/>
            <person name="Detter J.C."/>
            <person name="Han C."/>
            <person name="Larimer F."/>
            <person name="Land M."/>
            <person name="Hauser L."/>
            <person name="Kyrpides N."/>
            <person name="Ovchinnikova G."/>
            <person name="Liberton M."/>
            <person name="Stoeckel J."/>
            <person name="Banerjee A."/>
            <person name="Singh A."/>
            <person name="Page L."/>
            <person name="Sato H."/>
            <person name="Zhao L."/>
            <person name="Sherman L."/>
            <person name="Pakrasi H."/>
            <person name="Richardson P."/>
        </authorList>
    </citation>
    <scope>NUCLEOTIDE SEQUENCE</scope>
    <source>
        <strain evidence="5">PCC 7425</strain>
    </source>
</reference>
<keyword evidence="1" id="KW-0805">Transcription regulation</keyword>
<dbReference type="KEGG" id="cyn:Cyan7425_0293"/>
<dbReference type="GO" id="GO:0006355">
    <property type="term" value="P:regulation of DNA-templated transcription"/>
    <property type="evidence" value="ECO:0007669"/>
    <property type="project" value="InterPro"/>
</dbReference>
<dbReference type="InterPro" id="IPR036388">
    <property type="entry name" value="WH-like_DNA-bd_sf"/>
</dbReference>
<feature type="domain" description="HTH luxR-type" evidence="4">
    <location>
        <begin position="5"/>
        <end position="70"/>
    </location>
</feature>
<dbReference type="PANTHER" id="PTHR44688:SF16">
    <property type="entry name" value="DNA-BINDING TRANSCRIPTIONAL ACTIVATOR DEVR_DOSR"/>
    <property type="match status" value="1"/>
</dbReference>
<proteinExistence type="predicted"/>
<dbReference type="InterPro" id="IPR000792">
    <property type="entry name" value="Tscrpt_reg_LuxR_C"/>
</dbReference>
<dbReference type="PROSITE" id="PS50043">
    <property type="entry name" value="HTH_LUXR_2"/>
    <property type="match status" value="1"/>
</dbReference>
<dbReference type="CDD" id="cd06170">
    <property type="entry name" value="LuxR_C_like"/>
    <property type="match status" value="1"/>
</dbReference>
<dbReference type="PANTHER" id="PTHR44688">
    <property type="entry name" value="DNA-BINDING TRANSCRIPTIONAL ACTIVATOR DEVR_DOSR"/>
    <property type="match status" value="1"/>
</dbReference>
<dbReference type="PRINTS" id="PR00038">
    <property type="entry name" value="HTHLUXR"/>
</dbReference>
<organism evidence="5">
    <name type="scientific">Cyanothece sp. (strain PCC 7425 / ATCC 29141)</name>
    <dbReference type="NCBI Taxonomy" id="395961"/>
    <lineage>
        <taxon>Bacteria</taxon>
        <taxon>Bacillati</taxon>
        <taxon>Cyanobacteriota</taxon>
        <taxon>Cyanophyceae</taxon>
        <taxon>Gomontiellales</taxon>
        <taxon>Cyanothecaceae</taxon>
        <taxon>Cyanothece</taxon>
    </lineage>
</organism>
<keyword evidence="3" id="KW-0804">Transcription</keyword>
<keyword evidence="2" id="KW-0238">DNA-binding</keyword>
<dbReference type="SUPFAM" id="SSF46894">
    <property type="entry name" value="C-terminal effector domain of the bipartite response regulators"/>
    <property type="match status" value="1"/>
</dbReference>
<dbReference type="EMBL" id="CP001344">
    <property type="protein sequence ID" value="ACL42687.1"/>
    <property type="molecule type" value="Genomic_DNA"/>
</dbReference>
<protein>
    <submittedName>
        <fullName evidence="5">Transcriptional regulator, LuxR family</fullName>
    </submittedName>
</protein>
<dbReference type="HOGENOM" id="CLU_000445_103_0_3"/>
<name>B8HS28_CYAP4</name>
<sequence>MLSGESQENQSLSDRELQVIELIAAGLSNQQIAEKLEISKRTVDNHVSNILEKTKTGNRVALVRWAVQWGKVCLDDFNCCPLPNVPRLSEMPLVDRPGEA</sequence>
<dbReference type="SMART" id="SM00421">
    <property type="entry name" value="HTH_LUXR"/>
    <property type="match status" value="1"/>
</dbReference>
<dbReference type="GO" id="GO:0003677">
    <property type="term" value="F:DNA binding"/>
    <property type="evidence" value="ECO:0007669"/>
    <property type="project" value="UniProtKB-KW"/>
</dbReference>
<dbReference type="PROSITE" id="PS00622">
    <property type="entry name" value="HTH_LUXR_1"/>
    <property type="match status" value="1"/>
</dbReference>
<gene>
    <name evidence="5" type="ordered locus">Cyan7425_0293</name>
</gene>
<evidence type="ECO:0000256" key="3">
    <source>
        <dbReference type="ARBA" id="ARBA00023163"/>
    </source>
</evidence>
<evidence type="ECO:0000313" key="5">
    <source>
        <dbReference type="EMBL" id="ACL42687.1"/>
    </source>
</evidence>
<dbReference type="Pfam" id="PF00196">
    <property type="entry name" value="GerE"/>
    <property type="match status" value="1"/>
</dbReference>
<evidence type="ECO:0000256" key="2">
    <source>
        <dbReference type="ARBA" id="ARBA00023125"/>
    </source>
</evidence>
<evidence type="ECO:0000256" key="1">
    <source>
        <dbReference type="ARBA" id="ARBA00023015"/>
    </source>
</evidence>
<accession>B8HS28</accession>
<dbReference type="STRING" id="395961.Cyan7425_0293"/>
<dbReference type="OrthoDB" id="3531307at2"/>
<dbReference type="Gene3D" id="1.10.10.10">
    <property type="entry name" value="Winged helix-like DNA-binding domain superfamily/Winged helix DNA-binding domain"/>
    <property type="match status" value="1"/>
</dbReference>
<evidence type="ECO:0000259" key="4">
    <source>
        <dbReference type="PROSITE" id="PS50043"/>
    </source>
</evidence>
<dbReference type="InterPro" id="IPR016032">
    <property type="entry name" value="Sig_transdc_resp-reg_C-effctor"/>
</dbReference>
<dbReference type="AlphaFoldDB" id="B8HS28"/>